<evidence type="ECO:0000256" key="1">
    <source>
        <dbReference type="PIRSR" id="PIRSR006661-1"/>
    </source>
</evidence>
<dbReference type="PANTHER" id="PTHR43169">
    <property type="entry name" value="EXSB FAMILY PROTEIN"/>
    <property type="match status" value="1"/>
</dbReference>
<keyword evidence="4" id="KW-1185">Reference proteome</keyword>
<dbReference type="InterPro" id="IPR052188">
    <property type="entry name" value="Ni-pincer_cofactor_biosynth"/>
</dbReference>
<dbReference type="EMBL" id="FUXM01000034">
    <property type="protein sequence ID" value="SKA18262.1"/>
    <property type="molecule type" value="Genomic_DNA"/>
</dbReference>
<evidence type="ECO:0000313" key="4">
    <source>
        <dbReference type="Proteomes" id="UP000189933"/>
    </source>
</evidence>
<dbReference type="Proteomes" id="UP000189933">
    <property type="component" value="Unassembled WGS sequence"/>
</dbReference>
<name>A0A1T4RQP8_9FIRM</name>
<evidence type="ECO:0000259" key="2">
    <source>
        <dbReference type="Pfam" id="PF02540"/>
    </source>
</evidence>
<dbReference type="PANTHER" id="PTHR43169:SF2">
    <property type="entry name" value="NAD_GMP SYNTHASE DOMAIN-CONTAINING PROTEIN"/>
    <property type="match status" value="1"/>
</dbReference>
<evidence type="ECO:0000313" key="3">
    <source>
        <dbReference type="EMBL" id="SKA18262.1"/>
    </source>
</evidence>
<dbReference type="GO" id="GO:0006163">
    <property type="term" value="P:purine nucleotide metabolic process"/>
    <property type="evidence" value="ECO:0007669"/>
    <property type="project" value="UniProtKB-ARBA"/>
</dbReference>
<dbReference type="InterPro" id="IPR014729">
    <property type="entry name" value="Rossmann-like_a/b/a_fold"/>
</dbReference>
<dbReference type="Pfam" id="PF02540">
    <property type="entry name" value="NAD_synthase"/>
    <property type="match status" value="1"/>
</dbReference>
<reference evidence="4" key="1">
    <citation type="submission" date="2017-02" db="EMBL/GenBank/DDBJ databases">
        <authorList>
            <person name="Varghese N."/>
            <person name="Submissions S."/>
        </authorList>
    </citation>
    <scope>NUCLEOTIDE SEQUENCE [LARGE SCALE GENOMIC DNA]</scope>
    <source>
        <strain evidence="4">DSM 16521</strain>
    </source>
</reference>
<dbReference type="PIRSF" id="PIRSF006661">
    <property type="entry name" value="PP-lp_UCP006661"/>
    <property type="match status" value="1"/>
</dbReference>
<accession>A0A1T4RQP8</accession>
<dbReference type="CDD" id="cd01990">
    <property type="entry name" value="LarE-like"/>
    <property type="match status" value="1"/>
</dbReference>
<dbReference type="OrthoDB" id="9776919at2"/>
<dbReference type="InterPro" id="IPR005232">
    <property type="entry name" value="LarE"/>
</dbReference>
<feature type="active site" description="Nucleophile and sulfur donor" evidence="1">
    <location>
        <position position="174"/>
    </location>
</feature>
<organism evidence="3 4">
    <name type="scientific">Carboxydocella sporoproducens DSM 16521</name>
    <dbReference type="NCBI Taxonomy" id="1121270"/>
    <lineage>
        <taxon>Bacteria</taxon>
        <taxon>Bacillati</taxon>
        <taxon>Bacillota</taxon>
        <taxon>Clostridia</taxon>
        <taxon>Eubacteriales</taxon>
        <taxon>Clostridiales Family XVI. Incertae Sedis</taxon>
        <taxon>Carboxydocella</taxon>
    </lineage>
</organism>
<dbReference type="SUPFAM" id="SSF52402">
    <property type="entry name" value="Adenine nucleotide alpha hydrolases-like"/>
    <property type="match status" value="1"/>
</dbReference>
<dbReference type="NCBIfam" id="TIGR00268">
    <property type="entry name" value="ATP-dependent sacrificial sulfur transferase LarE"/>
    <property type="match status" value="1"/>
</dbReference>
<dbReference type="RefSeq" id="WP_078666233.1">
    <property type="nucleotide sequence ID" value="NZ_FUXM01000034.1"/>
</dbReference>
<gene>
    <name evidence="3" type="ORF">SAMN02745885_02222</name>
</gene>
<dbReference type="InterPro" id="IPR022310">
    <property type="entry name" value="NAD/GMP_synthase"/>
</dbReference>
<dbReference type="GO" id="GO:0016783">
    <property type="term" value="F:sulfurtransferase activity"/>
    <property type="evidence" value="ECO:0007669"/>
    <property type="project" value="InterPro"/>
</dbReference>
<dbReference type="Gene3D" id="3.40.50.620">
    <property type="entry name" value="HUPs"/>
    <property type="match status" value="1"/>
</dbReference>
<protein>
    <recommendedName>
        <fullName evidence="2">NAD/GMP synthase domain-containing protein</fullName>
    </recommendedName>
</protein>
<sequence>MQAKLKRLQQILKENGSCLIAFSGGVDSTFLLQAALKTLGPDQVLAVTAFSETYPERERQAAVQLARQLGARLLTVETEELADPEFVANPVDRCYICKKELWHKLQSIQQQYQLQVIYDGANADDASDFRPGRRATREAGVISPLLEAGLTKEEIRQLSREWQLPTWNKPSFACLSSRFPYGSPITREKLLQIDAGENWLIEQGFLPCRVRHHGEIARLELAPDQLTRLVTDENLRQQCLEKFKSLGFTYITLDLQGFRSGSMNENLSEEVKNGYK</sequence>
<feature type="domain" description="NAD/GMP synthase" evidence="2">
    <location>
        <begin position="8"/>
        <end position="80"/>
    </location>
</feature>
<dbReference type="AlphaFoldDB" id="A0A1T4RQP8"/>
<proteinExistence type="predicted"/>